<dbReference type="GO" id="GO:0046872">
    <property type="term" value="F:metal ion binding"/>
    <property type="evidence" value="ECO:0007669"/>
    <property type="project" value="UniProtKB-KW"/>
</dbReference>
<dbReference type="InterPro" id="IPR058240">
    <property type="entry name" value="rSAM_sf"/>
</dbReference>
<evidence type="ECO:0000256" key="4">
    <source>
        <dbReference type="ARBA" id="ARBA00023014"/>
    </source>
</evidence>
<dbReference type="GO" id="GO:0016740">
    <property type="term" value="F:transferase activity"/>
    <property type="evidence" value="ECO:0007669"/>
    <property type="project" value="TreeGrafter"/>
</dbReference>
<keyword evidence="4 5" id="KW-0411">Iron-sulfur</keyword>
<dbReference type="PANTHER" id="PTHR43726:SF1">
    <property type="entry name" value="BIOTIN SYNTHASE"/>
    <property type="match status" value="1"/>
</dbReference>
<dbReference type="GeneID" id="78287801"/>
<dbReference type="InterPro" id="IPR007197">
    <property type="entry name" value="rSAM"/>
</dbReference>
<evidence type="ECO:0000256" key="1">
    <source>
        <dbReference type="ARBA" id="ARBA00022691"/>
    </source>
</evidence>
<dbReference type="InterPro" id="IPR034422">
    <property type="entry name" value="HydE/PylB-like"/>
</dbReference>
<dbReference type="InterPro" id="IPR024021">
    <property type="entry name" value="FeFe-hyd_HydE_rSAM"/>
</dbReference>
<dbReference type="InterPro" id="IPR006638">
    <property type="entry name" value="Elp3/MiaA/NifB-like_rSAM"/>
</dbReference>
<dbReference type="RefSeq" id="WP_092352684.1">
    <property type="nucleotide sequence ID" value="NZ_FOIN01000005.1"/>
</dbReference>
<dbReference type="PIRSF" id="PIRSF004762">
    <property type="entry name" value="CHP00423"/>
    <property type="match status" value="1"/>
</dbReference>
<feature type="binding site" evidence="6">
    <location>
        <position position="184"/>
    </location>
    <ligand>
        <name>S-adenosyl-L-methionine</name>
        <dbReference type="ChEBI" id="CHEBI:59789"/>
    </ligand>
</feature>
<evidence type="ECO:0000256" key="5">
    <source>
        <dbReference type="PIRSR" id="PIRSR004762-1"/>
    </source>
</evidence>
<protein>
    <submittedName>
        <fullName evidence="8">Biotin synthase</fullName>
    </submittedName>
</protein>
<dbReference type="GO" id="GO:0051539">
    <property type="term" value="F:4 iron, 4 sulfur cluster binding"/>
    <property type="evidence" value="ECO:0007669"/>
    <property type="project" value="UniProtKB-KW"/>
</dbReference>
<dbReference type="EMBL" id="FOIN01000005">
    <property type="protein sequence ID" value="SET28757.1"/>
    <property type="molecule type" value="Genomic_DNA"/>
</dbReference>
<feature type="binding site" evidence="5">
    <location>
        <position position="64"/>
    </location>
    <ligand>
        <name>[4Fe-4S] cluster</name>
        <dbReference type="ChEBI" id="CHEBI:49883"/>
        <note>4Fe-4S-S-AdoMet</note>
    </ligand>
</feature>
<feature type="binding site" evidence="6">
    <location>
        <position position="164"/>
    </location>
    <ligand>
        <name>S-adenosyl-L-methionine</name>
        <dbReference type="ChEBI" id="CHEBI:59789"/>
    </ligand>
</feature>
<dbReference type="SFLD" id="SFLDG01280">
    <property type="entry name" value="HydE/PylB-like"/>
    <property type="match status" value="1"/>
</dbReference>
<name>A0A1I0D8Z6_9FIRM</name>
<feature type="binding site" evidence="6">
    <location>
        <position position="139"/>
    </location>
    <ligand>
        <name>(3R)-3-methyl-D-ornithine</name>
        <dbReference type="ChEBI" id="CHEBI:64642"/>
    </ligand>
</feature>
<dbReference type="Pfam" id="PF04055">
    <property type="entry name" value="Radical_SAM"/>
    <property type="match status" value="1"/>
</dbReference>
<evidence type="ECO:0000313" key="8">
    <source>
        <dbReference type="EMBL" id="SET28757.1"/>
    </source>
</evidence>
<dbReference type="SFLD" id="SFLDG01060">
    <property type="entry name" value="BATS_domain_containing"/>
    <property type="match status" value="1"/>
</dbReference>
<evidence type="ECO:0000313" key="9">
    <source>
        <dbReference type="Proteomes" id="UP000198558"/>
    </source>
</evidence>
<dbReference type="OrthoDB" id="9775764at2"/>
<dbReference type="SFLD" id="SFLDS00029">
    <property type="entry name" value="Radical_SAM"/>
    <property type="match status" value="1"/>
</dbReference>
<dbReference type="CDD" id="cd01335">
    <property type="entry name" value="Radical_SAM"/>
    <property type="match status" value="1"/>
</dbReference>
<evidence type="ECO:0000259" key="7">
    <source>
        <dbReference type="PROSITE" id="PS51918"/>
    </source>
</evidence>
<evidence type="ECO:0000256" key="2">
    <source>
        <dbReference type="ARBA" id="ARBA00022723"/>
    </source>
</evidence>
<accession>A0A1I0D8Z6</accession>
<keyword evidence="1 5" id="KW-0949">S-adenosyl-L-methionine</keyword>
<feature type="binding site" evidence="6">
    <location>
        <position position="235"/>
    </location>
    <ligand>
        <name>(3R)-3-methyl-D-ornithine</name>
        <dbReference type="ChEBI" id="CHEBI:64642"/>
    </ligand>
</feature>
<dbReference type="SUPFAM" id="SSF102114">
    <property type="entry name" value="Radical SAM enzymes"/>
    <property type="match status" value="1"/>
</dbReference>
<keyword evidence="9" id="KW-1185">Reference proteome</keyword>
<feature type="domain" description="Radical SAM core" evidence="7">
    <location>
        <begin position="50"/>
        <end position="266"/>
    </location>
</feature>
<feature type="binding site" evidence="5">
    <location>
        <position position="71"/>
    </location>
    <ligand>
        <name>[4Fe-4S] cluster</name>
        <dbReference type="ChEBI" id="CHEBI:49883"/>
        <note>4Fe-4S-S-AdoMet</note>
    </ligand>
</feature>
<proteinExistence type="predicted"/>
<dbReference type="Proteomes" id="UP000198558">
    <property type="component" value="Unassembled WGS sequence"/>
</dbReference>
<dbReference type="PANTHER" id="PTHR43726">
    <property type="entry name" value="3-METHYLORNITHINE SYNTHASE"/>
    <property type="match status" value="1"/>
</dbReference>
<keyword evidence="2" id="KW-0479">Metal-binding</keyword>
<keyword evidence="5" id="KW-0004">4Fe-4S</keyword>
<dbReference type="NCBIfam" id="TIGR03956">
    <property type="entry name" value="rSAM_HydE"/>
    <property type="match status" value="1"/>
</dbReference>
<reference evidence="9" key="1">
    <citation type="submission" date="2016-10" db="EMBL/GenBank/DDBJ databases">
        <authorList>
            <person name="Varghese N."/>
            <person name="Submissions S."/>
        </authorList>
    </citation>
    <scope>NUCLEOTIDE SEQUENCE [LARGE SCALE GENOMIC DNA]</scope>
    <source>
        <strain evidence="9">DSM 1551</strain>
    </source>
</reference>
<dbReference type="SMART" id="SM00729">
    <property type="entry name" value="Elp3"/>
    <property type="match status" value="1"/>
</dbReference>
<dbReference type="SFLD" id="SFLDF00348">
    <property type="entry name" value="FeFe_hydrogenase_maturase_(Hyd"/>
    <property type="match status" value="1"/>
</dbReference>
<keyword evidence="3 5" id="KW-0408">Iron</keyword>
<sequence length="352" mass="40973">MENIELINKLNYSGELDFEEFKHLLSTYDQKDFEYAKELAAKITKKIFGNKIYIRGLIEISSYCKNDCYYCGLRRSNLKAVRYRLNKDEILLSCKEGYKLGFRTFVLQGGEDLYYQDELMVDIIKSIRQLYPDCAITLSLGEKSKETYKKYYDAGANRYLLRHETYNEDHYYMLHPHSMSFKKRIECLHNLKEIGFQTGCGFMVGSYHQTIDHLVNDLLFIKELKPEMVGVGPYLVHHDTPFKDLKNGKLNQTLFILSIIRIMTKDVLLPATTALATLDSNGRIEGIKHGCNVVMPNLSPQEVREKYLLYDNKAIIGQEASEGLKELIETLRYNGYEVVYQRGDYCKFDYKG</sequence>
<evidence type="ECO:0000256" key="3">
    <source>
        <dbReference type="ARBA" id="ARBA00023004"/>
    </source>
</evidence>
<evidence type="ECO:0000256" key="6">
    <source>
        <dbReference type="PIRSR" id="PIRSR004762-2"/>
    </source>
</evidence>
<dbReference type="PROSITE" id="PS51918">
    <property type="entry name" value="RADICAL_SAM"/>
    <property type="match status" value="1"/>
</dbReference>
<comment type="cofactor">
    <cofactor evidence="5">
        <name>[4Fe-4S] cluster</name>
        <dbReference type="ChEBI" id="CHEBI:49883"/>
    </cofactor>
    <text evidence="5">Binds 1 [4Fe-4S] cluster. The cluster is coordinated with 3 cysteines and an exchangeable S-adenosyl-L-methionine.</text>
</comment>
<dbReference type="InterPro" id="IPR013785">
    <property type="entry name" value="Aldolase_TIM"/>
</dbReference>
<feature type="binding site" evidence="5">
    <location>
        <position position="68"/>
    </location>
    <ligand>
        <name>[4Fe-4S] cluster</name>
        <dbReference type="ChEBI" id="CHEBI:49883"/>
        <note>4Fe-4S-S-AdoMet</note>
    </ligand>
</feature>
<dbReference type="AlphaFoldDB" id="A0A1I0D8Z6"/>
<organism evidence="8 9">
    <name type="scientific">Thomasclavelia cocleata</name>
    <dbReference type="NCBI Taxonomy" id="69824"/>
    <lineage>
        <taxon>Bacteria</taxon>
        <taxon>Bacillati</taxon>
        <taxon>Bacillota</taxon>
        <taxon>Erysipelotrichia</taxon>
        <taxon>Erysipelotrichales</taxon>
        <taxon>Coprobacillaceae</taxon>
        <taxon>Thomasclavelia</taxon>
    </lineage>
</organism>
<dbReference type="Gene3D" id="3.20.20.70">
    <property type="entry name" value="Aldolase class I"/>
    <property type="match status" value="1"/>
</dbReference>
<gene>
    <name evidence="8" type="ORF">SAMN04489758_10578</name>
</gene>